<evidence type="ECO:0000313" key="1">
    <source>
        <dbReference type="EMBL" id="KAJ0053304.1"/>
    </source>
</evidence>
<dbReference type="Proteomes" id="UP001163603">
    <property type="component" value="Chromosome 1"/>
</dbReference>
<keyword evidence="2" id="KW-1185">Reference proteome</keyword>
<sequence length="372" mass="40991">MSLLELTPSLQTNLSPSKVPVWSTNITSTTTSSLEAILLDEGNLVLRELSGNSSTSLWESFDHPAHTWIPGMKMRLDKRTKVSQRLISWKNVEDPAPGLFSLELDPNGSNSYFILWNGSQSHRQQCEVYDYCGAFGRCSEQTQKSCDCLQGFQRKSEHDWSLQDYSGGCERKTQLQCQNNSAANGKSDKFLTNSNMALPENPQSVAVRSVDECETTCLNNCSCTAYAYEDSQCSIWSGNLLGVQQGASDGKTLYIKLAASEFSSPKKGGDVLSLLDPRLEGNADVEELSRICKVAGWCIQDDDTHRPTMGQVVQILEGILDVSRSPIPRTLQVFVDNPEQIIFFTESSSSQSSQSRTNTSTQAKSNTSSTNS</sequence>
<organism evidence="1 2">
    <name type="scientific">Pistacia integerrima</name>
    <dbReference type="NCBI Taxonomy" id="434235"/>
    <lineage>
        <taxon>Eukaryota</taxon>
        <taxon>Viridiplantae</taxon>
        <taxon>Streptophyta</taxon>
        <taxon>Embryophyta</taxon>
        <taxon>Tracheophyta</taxon>
        <taxon>Spermatophyta</taxon>
        <taxon>Magnoliopsida</taxon>
        <taxon>eudicotyledons</taxon>
        <taxon>Gunneridae</taxon>
        <taxon>Pentapetalae</taxon>
        <taxon>rosids</taxon>
        <taxon>malvids</taxon>
        <taxon>Sapindales</taxon>
        <taxon>Anacardiaceae</taxon>
        <taxon>Pistacia</taxon>
    </lineage>
</organism>
<accession>A0ACC0ZJX2</accession>
<name>A0ACC0ZJX2_9ROSI</name>
<protein>
    <submittedName>
        <fullName evidence="1">Uncharacterized protein</fullName>
    </submittedName>
</protein>
<gene>
    <name evidence="1" type="ORF">Pint_02130</name>
</gene>
<reference evidence="2" key="1">
    <citation type="journal article" date="2023" name="G3 (Bethesda)">
        <title>Genome assembly and association tests identify interacting loci associated with vigor, precocity, and sex in interspecific pistachio rootstocks.</title>
        <authorList>
            <person name="Palmer W."/>
            <person name="Jacygrad E."/>
            <person name="Sagayaradj S."/>
            <person name="Cavanaugh K."/>
            <person name="Han R."/>
            <person name="Bertier L."/>
            <person name="Beede B."/>
            <person name="Kafkas S."/>
            <person name="Golino D."/>
            <person name="Preece J."/>
            <person name="Michelmore R."/>
        </authorList>
    </citation>
    <scope>NUCLEOTIDE SEQUENCE [LARGE SCALE GENOMIC DNA]</scope>
</reference>
<evidence type="ECO:0000313" key="2">
    <source>
        <dbReference type="Proteomes" id="UP001163603"/>
    </source>
</evidence>
<comment type="caution">
    <text evidence="1">The sequence shown here is derived from an EMBL/GenBank/DDBJ whole genome shotgun (WGS) entry which is preliminary data.</text>
</comment>
<proteinExistence type="predicted"/>
<dbReference type="EMBL" id="CM047736">
    <property type="protein sequence ID" value="KAJ0053304.1"/>
    <property type="molecule type" value="Genomic_DNA"/>
</dbReference>